<dbReference type="EMBL" id="KZ825880">
    <property type="protein sequence ID" value="PYH94066.1"/>
    <property type="molecule type" value="Genomic_DNA"/>
</dbReference>
<organism evidence="6 7">
    <name type="scientific">Aspergillus ellipticus CBS 707.79</name>
    <dbReference type="NCBI Taxonomy" id="1448320"/>
    <lineage>
        <taxon>Eukaryota</taxon>
        <taxon>Fungi</taxon>
        <taxon>Dikarya</taxon>
        <taxon>Ascomycota</taxon>
        <taxon>Pezizomycotina</taxon>
        <taxon>Eurotiomycetes</taxon>
        <taxon>Eurotiomycetidae</taxon>
        <taxon>Eurotiales</taxon>
        <taxon>Aspergillaceae</taxon>
        <taxon>Aspergillus</taxon>
        <taxon>Aspergillus subgen. Circumdati</taxon>
    </lineage>
</organism>
<dbReference type="GO" id="GO:0016651">
    <property type="term" value="F:oxidoreductase activity, acting on NAD(P)H"/>
    <property type="evidence" value="ECO:0007669"/>
    <property type="project" value="InterPro"/>
</dbReference>
<comment type="similarity">
    <text evidence="1">Belongs to the zinc-containing alcohol dehydrogenase family.</text>
</comment>
<evidence type="ECO:0000259" key="5">
    <source>
        <dbReference type="SMART" id="SM00829"/>
    </source>
</evidence>
<keyword evidence="4" id="KW-0560">Oxidoreductase</keyword>
<dbReference type="CDD" id="cd08249">
    <property type="entry name" value="enoyl_reductase_like"/>
    <property type="match status" value="1"/>
</dbReference>
<dbReference type="Pfam" id="PF08240">
    <property type="entry name" value="ADH_N"/>
    <property type="match status" value="1"/>
</dbReference>
<name>A0A319D9I7_9EURO</name>
<sequence>MKALTYEPPQKTVFTTTRPLPALRPGYLLVRTRAVALNPTDWKHVAGDLPAPGSLLGVDYAGTIEAIGPEVTQPFQVGDRVVGFVHGGNRSQTEDGAFAEYIVAKASLQAKVPEGMGWAEAASLGTGLMTVGQGLFEGEKGFGLGLRFPGEKEEKEGGGEKEAVLVHGGSTATGSLGVQIAKAAGYRVLTTCSPHNIPLLQARGITEIYDYRDPECGAKIRAATDNKLRYAWDCVGGDASYKICAEALTSEPNVGKFSSIAGREFAGARSDIEHGFTLGYMALGEDFEKVGRVFSGNEKHRVFQERWLPVAWGLVERRVVKSHPVRVGEGGLEGVEEGMRVMKEGGVSGEKLVYLVE</sequence>
<evidence type="ECO:0000256" key="2">
    <source>
        <dbReference type="ARBA" id="ARBA00022741"/>
    </source>
</evidence>
<evidence type="ECO:0000256" key="3">
    <source>
        <dbReference type="ARBA" id="ARBA00022857"/>
    </source>
</evidence>
<dbReference type="Gene3D" id="3.40.50.720">
    <property type="entry name" value="NAD(P)-binding Rossmann-like Domain"/>
    <property type="match status" value="1"/>
</dbReference>
<dbReference type="InterPro" id="IPR011032">
    <property type="entry name" value="GroES-like_sf"/>
</dbReference>
<dbReference type="OrthoDB" id="48317at2759"/>
<protein>
    <submittedName>
        <fullName evidence="6">Putative alcohol dehydrogenase</fullName>
    </submittedName>
</protein>
<dbReference type="Proteomes" id="UP000247810">
    <property type="component" value="Unassembled WGS sequence"/>
</dbReference>
<dbReference type="InterPro" id="IPR047122">
    <property type="entry name" value="Trans-enoyl_RdTase-like"/>
</dbReference>
<dbReference type="InterPro" id="IPR036291">
    <property type="entry name" value="NAD(P)-bd_dom_sf"/>
</dbReference>
<evidence type="ECO:0000313" key="7">
    <source>
        <dbReference type="Proteomes" id="UP000247810"/>
    </source>
</evidence>
<gene>
    <name evidence="6" type="ORF">BO71DRAFT_326333</name>
</gene>
<keyword evidence="7" id="KW-1185">Reference proteome</keyword>
<dbReference type="AlphaFoldDB" id="A0A319D9I7"/>
<dbReference type="SUPFAM" id="SSF51735">
    <property type="entry name" value="NAD(P)-binding Rossmann-fold domains"/>
    <property type="match status" value="1"/>
</dbReference>
<proteinExistence type="inferred from homology"/>
<dbReference type="InterPro" id="IPR013149">
    <property type="entry name" value="ADH-like_C"/>
</dbReference>
<dbReference type="GO" id="GO:0000166">
    <property type="term" value="F:nucleotide binding"/>
    <property type="evidence" value="ECO:0007669"/>
    <property type="project" value="UniProtKB-KW"/>
</dbReference>
<dbReference type="SMART" id="SM00829">
    <property type="entry name" value="PKS_ER"/>
    <property type="match status" value="1"/>
</dbReference>
<keyword evidence="3" id="KW-0521">NADP</keyword>
<dbReference type="InterPro" id="IPR020843">
    <property type="entry name" value="ER"/>
</dbReference>
<dbReference type="VEuPathDB" id="FungiDB:BO71DRAFT_326333"/>
<dbReference type="PANTHER" id="PTHR45348:SF2">
    <property type="entry name" value="ZINC-TYPE ALCOHOL DEHYDROGENASE-LIKE PROTEIN C2E1P3.01"/>
    <property type="match status" value="1"/>
</dbReference>
<feature type="domain" description="Enoyl reductase (ER)" evidence="5">
    <location>
        <begin position="7"/>
        <end position="353"/>
    </location>
</feature>
<dbReference type="STRING" id="1448320.A0A319D9I7"/>
<evidence type="ECO:0000313" key="6">
    <source>
        <dbReference type="EMBL" id="PYH94066.1"/>
    </source>
</evidence>
<reference evidence="6 7" key="1">
    <citation type="submission" date="2018-02" db="EMBL/GenBank/DDBJ databases">
        <title>The genomes of Aspergillus section Nigri reveals drivers in fungal speciation.</title>
        <authorList>
            <consortium name="DOE Joint Genome Institute"/>
            <person name="Vesth T.C."/>
            <person name="Nybo J."/>
            <person name="Theobald S."/>
            <person name="Brandl J."/>
            <person name="Frisvad J.C."/>
            <person name="Nielsen K.F."/>
            <person name="Lyhne E.K."/>
            <person name="Kogle M.E."/>
            <person name="Kuo A."/>
            <person name="Riley R."/>
            <person name="Clum A."/>
            <person name="Nolan M."/>
            <person name="Lipzen A."/>
            <person name="Salamov A."/>
            <person name="Henrissat B."/>
            <person name="Wiebenga A."/>
            <person name="De vries R.P."/>
            <person name="Grigoriev I.V."/>
            <person name="Mortensen U.H."/>
            <person name="Andersen M.R."/>
            <person name="Baker S.E."/>
        </authorList>
    </citation>
    <scope>NUCLEOTIDE SEQUENCE [LARGE SCALE GENOMIC DNA]</scope>
    <source>
        <strain evidence="6 7">CBS 707.79</strain>
    </source>
</reference>
<keyword evidence="2" id="KW-0547">Nucleotide-binding</keyword>
<accession>A0A319D9I7</accession>
<dbReference type="Pfam" id="PF00107">
    <property type="entry name" value="ADH_zinc_N"/>
    <property type="match status" value="1"/>
</dbReference>
<evidence type="ECO:0000256" key="4">
    <source>
        <dbReference type="ARBA" id="ARBA00023002"/>
    </source>
</evidence>
<dbReference type="PANTHER" id="PTHR45348">
    <property type="entry name" value="HYPOTHETICAL OXIDOREDUCTASE (EUROFUNG)"/>
    <property type="match status" value="1"/>
</dbReference>
<dbReference type="SUPFAM" id="SSF50129">
    <property type="entry name" value="GroES-like"/>
    <property type="match status" value="1"/>
</dbReference>
<dbReference type="InterPro" id="IPR013154">
    <property type="entry name" value="ADH-like_N"/>
</dbReference>
<dbReference type="Gene3D" id="3.90.180.10">
    <property type="entry name" value="Medium-chain alcohol dehydrogenases, catalytic domain"/>
    <property type="match status" value="1"/>
</dbReference>
<evidence type="ECO:0000256" key="1">
    <source>
        <dbReference type="ARBA" id="ARBA00008072"/>
    </source>
</evidence>